<dbReference type="Proteomes" id="UP000484842">
    <property type="component" value="Unassembled WGS sequence"/>
</dbReference>
<feature type="signal peptide" evidence="1">
    <location>
        <begin position="1"/>
        <end position="24"/>
    </location>
</feature>
<dbReference type="AlphaFoldDB" id="A0A7X1TRD6"/>
<evidence type="ECO:0000313" key="4">
    <source>
        <dbReference type="Proteomes" id="UP000484842"/>
    </source>
</evidence>
<accession>A0A7X1TRD6</accession>
<reference evidence="3 4" key="1">
    <citation type="submission" date="2019-10" db="EMBL/GenBank/DDBJ databases">
        <title>Deinococcus sp. isolated from soil.</title>
        <authorList>
            <person name="Li Y."/>
            <person name="Wang J."/>
        </authorList>
    </citation>
    <scope>NUCLEOTIDE SEQUENCE [LARGE SCALE GENOMIC DNA]</scope>
    <source>
        <strain evidence="3 4">SDU3-2</strain>
    </source>
</reference>
<dbReference type="SUPFAM" id="SSF49401">
    <property type="entry name" value="Bacterial adhesins"/>
    <property type="match status" value="1"/>
</dbReference>
<keyword evidence="4" id="KW-1185">Reference proteome</keyword>
<protein>
    <submittedName>
        <fullName evidence="3">DUF11 domain-containing protein</fullName>
    </submittedName>
</protein>
<feature type="domain" description="DUF11" evidence="2">
    <location>
        <begin position="590"/>
        <end position="697"/>
    </location>
</feature>
<comment type="caution">
    <text evidence="3">The sequence shown here is derived from an EMBL/GenBank/DDBJ whole genome shotgun (WGS) entry which is preliminary data.</text>
</comment>
<dbReference type="PANTHER" id="PTHR34819">
    <property type="entry name" value="LARGE CYSTEINE-RICH PERIPLASMIC PROTEIN OMCB"/>
    <property type="match status" value="1"/>
</dbReference>
<dbReference type="InterPro" id="IPR013783">
    <property type="entry name" value="Ig-like_fold"/>
</dbReference>
<evidence type="ECO:0000259" key="2">
    <source>
        <dbReference type="Pfam" id="PF01345"/>
    </source>
</evidence>
<organism evidence="3 4">
    <name type="scientific">Deinococcus terrestris</name>
    <dbReference type="NCBI Taxonomy" id="2651870"/>
    <lineage>
        <taxon>Bacteria</taxon>
        <taxon>Thermotogati</taxon>
        <taxon>Deinococcota</taxon>
        <taxon>Deinococci</taxon>
        <taxon>Deinococcales</taxon>
        <taxon>Deinococcaceae</taxon>
        <taxon>Deinococcus</taxon>
    </lineage>
</organism>
<dbReference type="Pfam" id="PF01345">
    <property type="entry name" value="DUF11"/>
    <property type="match status" value="3"/>
</dbReference>
<dbReference type="InterPro" id="IPR008966">
    <property type="entry name" value="Adhesion_dom_sf"/>
</dbReference>
<dbReference type="Gene3D" id="2.60.40.740">
    <property type="match status" value="1"/>
</dbReference>
<dbReference type="SUPFAM" id="SSF117074">
    <property type="entry name" value="Hypothetical protein PA1324"/>
    <property type="match status" value="1"/>
</dbReference>
<dbReference type="NCBIfam" id="TIGR01451">
    <property type="entry name" value="B_ant_repeat"/>
    <property type="match status" value="2"/>
</dbReference>
<keyword evidence="1" id="KW-0732">Signal</keyword>
<feature type="domain" description="DUF11" evidence="2">
    <location>
        <begin position="201"/>
        <end position="320"/>
    </location>
</feature>
<dbReference type="PANTHER" id="PTHR34819:SF3">
    <property type="entry name" value="CELL SURFACE PROTEIN"/>
    <property type="match status" value="1"/>
</dbReference>
<dbReference type="Gene3D" id="2.60.40.1170">
    <property type="entry name" value="Mu homology domain, subdomain B"/>
    <property type="match status" value="1"/>
</dbReference>
<dbReference type="InterPro" id="IPR001434">
    <property type="entry name" value="OmcB-like_DUF11"/>
</dbReference>
<feature type="domain" description="DUF11" evidence="2">
    <location>
        <begin position="474"/>
        <end position="583"/>
    </location>
</feature>
<evidence type="ECO:0000313" key="3">
    <source>
        <dbReference type="EMBL" id="MPY66294.1"/>
    </source>
</evidence>
<dbReference type="EMBL" id="WBSL01000002">
    <property type="protein sequence ID" value="MPY66294.1"/>
    <property type="molecule type" value="Genomic_DNA"/>
</dbReference>
<name>A0A7X1TRD6_9DEIO</name>
<dbReference type="Gene3D" id="2.60.40.10">
    <property type="entry name" value="Immunoglobulins"/>
    <property type="match status" value="1"/>
</dbReference>
<sequence>MKHTSLALLLPSLLVGAFVVGAQAQTASVPTPAGTEITNQATATFEPVTPGGESSAESNIVRTVVQAVCAVSVSPDGTVQAPGQSATLLPGEGTTFSYTVVNSGNDRFTLPLAARTEAGSAHTPATRLVLDANRNGVADAGEGEVASLTLEAGAAARVLLVVETADSARGDAFVNLVASCGGGQQDANNVSRVRVGPPPVLAVQKSFTPALVRPGTETTVTVTTRNAGNGGSREVVLTDPLGEQIAQGLVFVPGSAQASAGTLEYTADGVTWQATEPAGVRGVRVRAASLAAGQGLTLTFRMRATDAAENRIIPNVATAVTGRQQAQGTASADVRYQPGVAIGPLGQPEAPENTPADTQTRPFAVVGQEVCFDHTLKNTGDVRDLFTVTVTYPQGAATARMTGADGAPLVQPLPLDPGATALVRVCYDATQAGGLEALITAKGTRGTSNTTRDVVQAVEAGLPELLKTVSPGPERTVSQGEELTYTLRVRNPYARPLTGVTVSDPLPGHVDFVEASAGGRVSGEAGAQTVSWAVGTLAPGETRTFTVRARVSVRAVDGEALKNIFNMVSTELPTPLPSNEVSSPVWTAALRITKAVSSPQAAPGDRLTYTLKIQNLSASTAIVDAVVTDTPARGLEYLPGTSTLGGQPLADPTVTSGVLRWGIGTIPAGGTVEITYQTRVTADATGELVNRVEVVGNGAGGNARAIASNVATAVTRLNLGTFAPLADLLGTVFVDRNRNGRFDKGLDTPVERARVLLAGGRLVLTDAAGRYHFANVPLGTHALRLDPNSAPYLPLNMPGDGGLPGTRTVHVRGLTGVDFPLAPLGGEIAAMRRTTLTVGGLRVEKSLHLVDGVYRVTLRLVSASDLADFELQDPLPAGAVLKEGRNTLSGTLKAGETLLTYDFAFTGELGAALTDPAVRWRN</sequence>
<evidence type="ECO:0000256" key="1">
    <source>
        <dbReference type="SAM" id="SignalP"/>
    </source>
</evidence>
<feature type="chain" id="PRO_5031466083" evidence="1">
    <location>
        <begin position="25"/>
        <end position="922"/>
    </location>
</feature>
<dbReference type="RefSeq" id="WP_152870276.1">
    <property type="nucleotide sequence ID" value="NZ_WBSL01000002.1"/>
</dbReference>
<gene>
    <name evidence="3" type="ORF">F8S09_06225</name>
</gene>
<proteinExistence type="predicted"/>
<dbReference type="InterPro" id="IPR047589">
    <property type="entry name" value="DUF11_rpt"/>
</dbReference>
<dbReference type="InterPro" id="IPR051172">
    <property type="entry name" value="Chlamydia_OmcB"/>
</dbReference>